<dbReference type="AlphaFoldDB" id="A0A839ERM5"/>
<keyword evidence="1" id="KW-1003">Cell membrane</keyword>
<sequence length="68" mass="7560">MLNELDIYGVYVPGLLGAMMLTLVLMGLVRKILALTGIYAMVWHRGLFDVALYVVLLGGVTTVYQRIM</sequence>
<proteinExistence type="predicted"/>
<dbReference type="RefSeq" id="WP_182549750.1">
    <property type="nucleotide sequence ID" value="NZ_JACGXN010000003.1"/>
</dbReference>
<evidence type="ECO:0000313" key="6">
    <source>
        <dbReference type="EMBL" id="MBA8879087.1"/>
    </source>
</evidence>
<feature type="transmembrane region" description="Helical" evidence="5">
    <location>
        <begin position="50"/>
        <end position="67"/>
    </location>
</feature>
<dbReference type="Proteomes" id="UP000549052">
    <property type="component" value="Unassembled WGS sequence"/>
</dbReference>
<name>A0A839ERM5_9HYPH</name>
<evidence type="ECO:0008006" key="8">
    <source>
        <dbReference type="Google" id="ProtNLM"/>
    </source>
</evidence>
<reference evidence="6 7" key="1">
    <citation type="submission" date="2020-07" db="EMBL/GenBank/DDBJ databases">
        <title>Genomic Encyclopedia of Type Strains, Phase IV (KMG-V): Genome sequencing to study the core and pangenomes of soil and plant-associated prokaryotes.</title>
        <authorList>
            <person name="Whitman W."/>
        </authorList>
    </citation>
    <scope>NUCLEOTIDE SEQUENCE [LARGE SCALE GENOMIC DNA]</scope>
    <source>
        <strain evidence="6 7">AN3</strain>
    </source>
</reference>
<evidence type="ECO:0000256" key="4">
    <source>
        <dbReference type="ARBA" id="ARBA00023136"/>
    </source>
</evidence>
<evidence type="ECO:0000256" key="5">
    <source>
        <dbReference type="SAM" id="Phobius"/>
    </source>
</evidence>
<gene>
    <name evidence="6" type="ORF">FHW16_002805</name>
</gene>
<dbReference type="EMBL" id="JACGXN010000003">
    <property type="protein sequence ID" value="MBA8879087.1"/>
    <property type="molecule type" value="Genomic_DNA"/>
</dbReference>
<accession>A0A839ERM5</accession>
<evidence type="ECO:0000256" key="2">
    <source>
        <dbReference type="ARBA" id="ARBA00022692"/>
    </source>
</evidence>
<organism evidence="6 7">
    <name type="scientific">Phyllobacterium myrsinacearum</name>
    <dbReference type="NCBI Taxonomy" id="28101"/>
    <lineage>
        <taxon>Bacteria</taxon>
        <taxon>Pseudomonadati</taxon>
        <taxon>Pseudomonadota</taxon>
        <taxon>Alphaproteobacteria</taxon>
        <taxon>Hyphomicrobiales</taxon>
        <taxon>Phyllobacteriaceae</taxon>
        <taxon>Phyllobacterium</taxon>
    </lineage>
</organism>
<evidence type="ECO:0000313" key="7">
    <source>
        <dbReference type="Proteomes" id="UP000549052"/>
    </source>
</evidence>
<keyword evidence="7" id="KW-1185">Reference proteome</keyword>
<feature type="transmembrane region" description="Helical" evidence="5">
    <location>
        <begin position="6"/>
        <end position="29"/>
    </location>
</feature>
<evidence type="ECO:0000256" key="3">
    <source>
        <dbReference type="ARBA" id="ARBA00022989"/>
    </source>
</evidence>
<keyword evidence="4 5" id="KW-0472">Membrane</keyword>
<dbReference type="Pfam" id="PF07869">
    <property type="entry name" value="DUF1656"/>
    <property type="match status" value="1"/>
</dbReference>
<comment type="caution">
    <text evidence="6">The sequence shown here is derived from an EMBL/GenBank/DDBJ whole genome shotgun (WGS) entry which is preliminary data.</text>
</comment>
<evidence type="ECO:0000256" key="1">
    <source>
        <dbReference type="ARBA" id="ARBA00022475"/>
    </source>
</evidence>
<protein>
    <recommendedName>
        <fullName evidence="8">DUF1656 domain-containing protein</fullName>
    </recommendedName>
</protein>
<dbReference type="InterPro" id="IPR012451">
    <property type="entry name" value="DUF1656"/>
</dbReference>
<keyword evidence="3 5" id="KW-1133">Transmembrane helix</keyword>
<keyword evidence="2 5" id="KW-0812">Transmembrane</keyword>